<feature type="domain" description="Methanogenesis regulatory protein FilR1 middle" evidence="1">
    <location>
        <begin position="125"/>
        <end position="252"/>
    </location>
</feature>
<accession>A0A7D5E8T7</accession>
<gene>
    <name evidence="3" type="ORF">HWN40_10890</name>
</gene>
<dbReference type="GeneID" id="55822187"/>
<organism evidence="3 4">
    <name type="scientific">Methanolobus zinderi</name>
    <dbReference type="NCBI Taxonomy" id="536044"/>
    <lineage>
        <taxon>Archaea</taxon>
        <taxon>Methanobacteriati</taxon>
        <taxon>Methanobacteriota</taxon>
        <taxon>Stenosarchaea group</taxon>
        <taxon>Methanomicrobia</taxon>
        <taxon>Methanosarcinales</taxon>
        <taxon>Methanosarcinaceae</taxon>
        <taxon>Methanolobus</taxon>
    </lineage>
</organism>
<dbReference type="InterPro" id="IPR057527">
    <property type="entry name" value="HVO_A0261-like_N"/>
</dbReference>
<dbReference type="AlphaFoldDB" id="A0A7D5E8T7"/>
<dbReference type="InterPro" id="IPR013561">
    <property type="entry name" value="FilR1_middle_dom"/>
</dbReference>
<evidence type="ECO:0000259" key="1">
    <source>
        <dbReference type="Pfam" id="PF08350"/>
    </source>
</evidence>
<dbReference type="Pfam" id="PF08350">
    <property type="entry name" value="FilR1_middle"/>
    <property type="match status" value="1"/>
</dbReference>
<evidence type="ECO:0000313" key="4">
    <source>
        <dbReference type="Proteomes" id="UP000509594"/>
    </source>
</evidence>
<dbReference type="InterPro" id="IPR036388">
    <property type="entry name" value="WH-like_DNA-bd_sf"/>
</dbReference>
<keyword evidence="4" id="KW-1185">Reference proteome</keyword>
<dbReference type="InterPro" id="IPR036390">
    <property type="entry name" value="WH_DNA-bd_sf"/>
</dbReference>
<dbReference type="SUPFAM" id="SSF46785">
    <property type="entry name" value="Winged helix' DNA-binding domain"/>
    <property type="match status" value="1"/>
</dbReference>
<protein>
    <submittedName>
        <fullName evidence="3">DUF1724 domain-containing protein</fullName>
    </submittedName>
</protein>
<dbReference type="RefSeq" id="WP_176965753.1">
    <property type="nucleotide sequence ID" value="NZ_CP058215.1"/>
</dbReference>
<proteinExistence type="predicted"/>
<sequence length="259" mass="29985">MKTPLFELLGISEEKKDLLLLLYEGSKEKESILLSMGISRQALVPHIRSLEENGLITDQDGVYKLTGMGKITVSEMIPFLETLSFIDNASDFLGDYKLDFIPSDLLERFHEIGVLNAKEPRLSEIHEPDKEFMSTVSTSFSVITTFLYPTFNEFTLELMDRGVHISVIIDQAMLGKMKRDRYVDFKRLVEDERSSVYLYPESIDFVSFSVTDSCIMFRLFKKDDGFDNKLITACNDKAVKWGRELFEYYRKRSKKLDKI</sequence>
<dbReference type="Gene3D" id="1.10.10.10">
    <property type="entry name" value="Winged helix-like DNA-binding domain superfamily/Winged helix DNA-binding domain"/>
    <property type="match status" value="1"/>
</dbReference>
<name>A0A7D5E8T7_9EURY</name>
<dbReference type="KEGG" id="mzi:HWN40_10890"/>
<dbReference type="EMBL" id="CP058215">
    <property type="protein sequence ID" value="QLC50698.1"/>
    <property type="molecule type" value="Genomic_DNA"/>
</dbReference>
<dbReference type="InterPro" id="IPR016490">
    <property type="entry name" value="Tscrpt_reg_HTH_AF0396-typ3"/>
</dbReference>
<evidence type="ECO:0000259" key="2">
    <source>
        <dbReference type="Pfam" id="PF25213"/>
    </source>
</evidence>
<reference evidence="3 4" key="1">
    <citation type="submission" date="2020-06" db="EMBL/GenBank/DDBJ databases">
        <title>Methanolobus halotolerans sp. nov., isolated from a saline lake Tus in Siberia.</title>
        <authorList>
            <person name="Shen Y."/>
            <person name="Chen S.-C."/>
            <person name="Lai M.-C."/>
            <person name="Huang H.-H."/>
            <person name="Chiu H.-H."/>
            <person name="Tang S.-L."/>
            <person name="Rogozin D.Y."/>
            <person name="Degermendzhy A.G."/>
        </authorList>
    </citation>
    <scope>NUCLEOTIDE SEQUENCE [LARGE SCALE GENOMIC DNA]</scope>
    <source>
        <strain evidence="3 4">DSM 21339</strain>
    </source>
</reference>
<dbReference type="PIRSF" id="PIRSF006692">
    <property type="entry name" value="TF_HTH_AF0396_prd"/>
    <property type="match status" value="1"/>
</dbReference>
<dbReference type="Pfam" id="PF25213">
    <property type="entry name" value="HVO_A0261_N"/>
    <property type="match status" value="1"/>
</dbReference>
<dbReference type="Proteomes" id="UP000509594">
    <property type="component" value="Chromosome"/>
</dbReference>
<feature type="domain" description="HVO-A0261-like N-terminal" evidence="2">
    <location>
        <begin position="9"/>
        <end position="84"/>
    </location>
</feature>
<evidence type="ECO:0000313" key="3">
    <source>
        <dbReference type="EMBL" id="QLC50698.1"/>
    </source>
</evidence>
<dbReference type="OrthoDB" id="330490at2157"/>